<protein>
    <recommendedName>
        <fullName evidence="2">SWIM-type domain-containing protein</fullName>
    </recommendedName>
</protein>
<dbReference type="InterPro" id="IPR007527">
    <property type="entry name" value="Znf_SWIM"/>
</dbReference>
<evidence type="ECO:0000259" key="2">
    <source>
        <dbReference type="PROSITE" id="PS50966"/>
    </source>
</evidence>
<keyword evidence="4" id="KW-1185">Reference proteome</keyword>
<dbReference type="GO" id="GO:0008270">
    <property type="term" value="F:zinc ion binding"/>
    <property type="evidence" value="ECO:0007669"/>
    <property type="project" value="UniProtKB-KW"/>
</dbReference>
<dbReference type="AlphaFoldDB" id="A0AAE3K773"/>
<proteinExistence type="predicted"/>
<keyword evidence="1" id="KW-0862">Zinc</keyword>
<reference evidence="3" key="1">
    <citation type="journal article" date="2022" name="Syst. Appl. Microbiol.">
        <title>Natronocalculus amylovorans gen. nov., sp. nov., and Natranaeroarchaeum aerophilus sp. nov., dominant culturable amylolytic natronoarchaea from hypersaline soda lakes in southwestern Siberia.</title>
        <authorList>
            <person name="Sorokin D.Y."/>
            <person name="Elcheninov A.G."/>
            <person name="Khizhniak T.V."/>
            <person name="Koenen M."/>
            <person name="Bale N.J."/>
            <person name="Damste J.S.S."/>
            <person name="Kublanov I.V."/>
        </authorList>
    </citation>
    <scope>NUCLEOTIDE SEQUENCE</scope>
    <source>
        <strain evidence="3">AArc-St2</strain>
    </source>
</reference>
<evidence type="ECO:0000256" key="1">
    <source>
        <dbReference type="PROSITE-ProRule" id="PRU00325"/>
    </source>
</evidence>
<comment type="caution">
    <text evidence="3">The sequence shown here is derived from an EMBL/GenBank/DDBJ whole genome shotgun (WGS) entry which is preliminary data.</text>
</comment>
<sequence>MNTAATRGLETVWELRHEVPENALPSRMQKALREPMQIRRFGEDRFIVETTGGTYVVDPDAETCTCADAAIRSTKCKHQHRVQWELVYGTLQTADRFCAVCAAPIEDNSQPGLCKDHHPDSGEFVRDRETNATLIVIAITPFRADVYQTADGTPIAAYPSNAAYGDHEPVILATYARSVGPNQSIEDAPRYGFPASRIQRFSDARRAMRYPGVGYESSRSS</sequence>
<organism evidence="3 4">
    <name type="scientific">Natronocalculus amylovorans</name>
    <dbReference type="NCBI Taxonomy" id="2917812"/>
    <lineage>
        <taxon>Archaea</taxon>
        <taxon>Methanobacteriati</taxon>
        <taxon>Methanobacteriota</taxon>
        <taxon>Stenosarchaea group</taxon>
        <taxon>Halobacteria</taxon>
        <taxon>Halobacteriales</taxon>
        <taxon>Haloferacaceae</taxon>
        <taxon>Natronocalculus</taxon>
    </lineage>
</organism>
<name>A0AAE3K773_9EURY</name>
<evidence type="ECO:0000313" key="3">
    <source>
        <dbReference type="EMBL" id="MCL9815952.1"/>
    </source>
</evidence>
<dbReference type="PROSITE" id="PS50966">
    <property type="entry name" value="ZF_SWIM"/>
    <property type="match status" value="1"/>
</dbReference>
<reference evidence="3" key="2">
    <citation type="submission" date="2022-02" db="EMBL/GenBank/DDBJ databases">
        <authorList>
            <person name="Elcheninov A.G."/>
            <person name="Sorokin D.Y."/>
            <person name="Kublanov I.V."/>
        </authorList>
    </citation>
    <scope>NUCLEOTIDE SEQUENCE</scope>
    <source>
        <strain evidence="3">AArc-St2</strain>
    </source>
</reference>
<keyword evidence="1" id="KW-0479">Metal-binding</keyword>
<feature type="domain" description="SWIM-type" evidence="2">
    <location>
        <begin position="55"/>
        <end position="87"/>
    </location>
</feature>
<dbReference type="EMBL" id="JAKRVX010000001">
    <property type="protein sequence ID" value="MCL9815952.1"/>
    <property type="molecule type" value="Genomic_DNA"/>
</dbReference>
<keyword evidence="1" id="KW-0863">Zinc-finger</keyword>
<dbReference type="Proteomes" id="UP001203207">
    <property type="component" value="Unassembled WGS sequence"/>
</dbReference>
<dbReference type="RefSeq" id="WP_250582865.1">
    <property type="nucleotide sequence ID" value="NZ_JAKRVX010000001.1"/>
</dbReference>
<evidence type="ECO:0000313" key="4">
    <source>
        <dbReference type="Proteomes" id="UP001203207"/>
    </source>
</evidence>
<gene>
    <name evidence="3" type="ORF">AArcSt2_03255</name>
</gene>
<accession>A0AAE3K773</accession>